<reference evidence="2" key="1">
    <citation type="journal article" date="2024" name="IScience">
        <title>Strigolactones Initiate the Formation of Haustorium-like Structures in Castilleja.</title>
        <authorList>
            <person name="Buerger M."/>
            <person name="Peterson D."/>
            <person name="Chory J."/>
        </authorList>
    </citation>
    <scope>NUCLEOTIDE SEQUENCE [LARGE SCALE GENOMIC DNA]</scope>
</reference>
<dbReference type="AlphaFoldDB" id="A0ABD3DV05"/>
<name>A0ABD3DV05_9LAMI</name>
<protein>
    <submittedName>
        <fullName evidence="1">Uncharacterized protein</fullName>
    </submittedName>
</protein>
<proteinExistence type="predicted"/>
<dbReference type="Proteomes" id="UP001632038">
    <property type="component" value="Unassembled WGS sequence"/>
</dbReference>
<sequence>MNNLGKQTLLVAANLSIPKSSGVLGADREWHKLLPRCQDQENLQSICAENKWLSRVT</sequence>
<comment type="caution">
    <text evidence="1">The sequence shown here is derived from an EMBL/GenBank/DDBJ whole genome shotgun (WGS) entry which is preliminary data.</text>
</comment>
<evidence type="ECO:0000313" key="2">
    <source>
        <dbReference type="Proteomes" id="UP001632038"/>
    </source>
</evidence>
<accession>A0ABD3DV05</accession>
<gene>
    <name evidence="1" type="ORF">CASFOL_010607</name>
</gene>
<organism evidence="1 2">
    <name type="scientific">Castilleja foliolosa</name>
    <dbReference type="NCBI Taxonomy" id="1961234"/>
    <lineage>
        <taxon>Eukaryota</taxon>
        <taxon>Viridiplantae</taxon>
        <taxon>Streptophyta</taxon>
        <taxon>Embryophyta</taxon>
        <taxon>Tracheophyta</taxon>
        <taxon>Spermatophyta</taxon>
        <taxon>Magnoliopsida</taxon>
        <taxon>eudicotyledons</taxon>
        <taxon>Gunneridae</taxon>
        <taxon>Pentapetalae</taxon>
        <taxon>asterids</taxon>
        <taxon>lamiids</taxon>
        <taxon>Lamiales</taxon>
        <taxon>Orobanchaceae</taxon>
        <taxon>Pedicularideae</taxon>
        <taxon>Castillejinae</taxon>
        <taxon>Castilleja</taxon>
    </lineage>
</organism>
<keyword evidence="2" id="KW-1185">Reference proteome</keyword>
<dbReference type="EMBL" id="JAVIJP010000013">
    <property type="protein sequence ID" value="KAL3645427.1"/>
    <property type="molecule type" value="Genomic_DNA"/>
</dbReference>
<evidence type="ECO:0000313" key="1">
    <source>
        <dbReference type="EMBL" id="KAL3645427.1"/>
    </source>
</evidence>